<protein>
    <submittedName>
        <fullName evidence="1">Uncharacterized protein</fullName>
    </submittedName>
</protein>
<evidence type="ECO:0000313" key="2">
    <source>
        <dbReference type="Proteomes" id="UP000076154"/>
    </source>
</evidence>
<dbReference type="STRING" id="39966.A0A369JBU1"/>
<dbReference type="InParanoid" id="A0A369JBU1"/>
<name>A0A369JBU1_HYPMA</name>
<proteinExistence type="predicted"/>
<dbReference type="Proteomes" id="UP000076154">
    <property type="component" value="Unassembled WGS sequence"/>
</dbReference>
<comment type="caution">
    <text evidence="1">The sequence shown here is derived from an EMBL/GenBank/DDBJ whole genome shotgun (WGS) entry which is preliminary data.</text>
</comment>
<dbReference type="OrthoDB" id="8023605at2759"/>
<evidence type="ECO:0000313" key="1">
    <source>
        <dbReference type="EMBL" id="RDB19589.1"/>
    </source>
</evidence>
<sequence>MRMEDLLAACTIQLQKHPADLKRVRNLVLKAQWESVRQFEKAYERNIVDYDFKSGALVLVRNTKIEKSLYCKTLPRYLGPMIVIKHYSTGSYALGKVNGSLFRL</sequence>
<gene>
    <name evidence="1" type="ORF">Hypma_013238</name>
</gene>
<accession>A0A369JBU1</accession>
<organism evidence="1 2">
    <name type="scientific">Hypsizygus marmoreus</name>
    <name type="common">White beech mushroom</name>
    <name type="synonym">Agaricus marmoreus</name>
    <dbReference type="NCBI Taxonomy" id="39966"/>
    <lineage>
        <taxon>Eukaryota</taxon>
        <taxon>Fungi</taxon>
        <taxon>Dikarya</taxon>
        <taxon>Basidiomycota</taxon>
        <taxon>Agaricomycotina</taxon>
        <taxon>Agaricomycetes</taxon>
        <taxon>Agaricomycetidae</taxon>
        <taxon>Agaricales</taxon>
        <taxon>Tricholomatineae</taxon>
        <taxon>Lyophyllaceae</taxon>
        <taxon>Hypsizygus</taxon>
    </lineage>
</organism>
<reference evidence="1" key="1">
    <citation type="submission" date="2018-04" db="EMBL/GenBank/DDBJ databases">
        <title>Whole genome sequencing of Hypsizygus marmoreus.</title>
        <authorList>
            <person name="Choi I.-G."/>
            <person name="Min B."/>
            <person name="Kim J.-G."/>
            <person name="Kim S."/>
            <person name="Oh Y.-L."/>
            <person name="Kong W.-S."/>
            <person name="Park H."/>
            <person name="Jeong J."/>
            <person name="Song E.-S."/>
        </authorList>
    </citation>
    <scope>NUCLEOTIDE SEQUENCE [LARGE SCALE GENOMIC DNA]</scope>
    <source>
        <strain evidence="1">51987-8</strain>
    </source>
</reference>
<keyword evidence="2" id="KW-1185">Reference proteome</keyword>
<dbReference type="EMBL" id="LUEZ02000077">
    <property type="protein sequence ID" value="RDB19589.1"/>
    <property type="molecule type" value="Genomic_DNA"/>
</dbReference>
<dbReference type="AlphaFoldDB" id="A0A369JBU1"/>